<name>T2MA79_HYDVU</name>
<feature type="domain" description="C2H2-type" evidence="6">
    <location>
        <begin position="114"/>
        <end position="141"/>
    </location>
</feature>
<keyword evidence="2" id="KW-0677">Repeat</keyword>
<dbReference type="GO" id="GO:0000978">
    <property type="term" value="F:RNA polymerase II cis-regulatory region sequence-specific DNA binding"/>
    <property type="evidence" value="ECO:0007669"/>
    <property type="project" value="TreeGrafter"/>
</dbReference>
<organism evidence="7">
    <name type="scientific">Hydra vulgaris</name>
    <name type="common">Hydra</name>
    <name type="synonym">Hydra attenuata</name>
    <dbReference type="NCBI Taxonomy" id="6087"/>
    <lineage>
        <taxon>Eukaryota</taxon>
        <taxon>Metazoa</taxon>
        <taxon>Cnidaria</taxon>
        <taxon>Hydrozoa</taxon>
        <taxon>Hydroidolina</taxon>
        <taxon>Anthoathecata</taxon>
        <taxon>Aplanulata</taxon>
        <taxon>Hydridae</taxon>
        <taxon>Hydra</taxon>
    </lineage>
</organism>
<dbReference type="GO" id="GO:0000981">
    <property type="term" value="F:DNA-binding transcription factor activity, RNA polymerase II-specific"/>
    <property type="evidence" value="ECO:0007669"/>
    <property type="project" value="TreeGrafter"/>
</dbReference>
<evidence type="ECO:0000256" key="1">
    <source>
        <dbReference type="ARBA" id="ARBA00022723"/>
    </source>
</evidence>
<dbReference type="SUPFAM" id="SSF57667">
    <property type="entry name" value="beta-beta-alpha zinc fingers"/>
    <property type="match status" value="1"/>
</dbReference>
<dbReference type="GO" id="GO:0005634">
    <property type="term" value="C:nucleus"/>
    <property type="evidence" value="ECO:0007669"/>
    <property type="project" value="UniProtKB-ARBA"/>
</dbReference>
<dbReference type="GO" id="GO:0045944">
    <property type="term" value="P:positive regulation of transcription by RNA polymerase II"/>
    <property type="evidence" value="ECO:0007669"/>
    <property type="project" value="UniProtKB-ARBA"/>
</dbReference>
<feature type="domain" description="C2H2-type" evidence="6">
    <location>
        <begin position="142"/>
        <end position="171"/>
    </location>
</feature>
<dbReference type="SMART" id="SM00355">
    <property type="entry name" value="ZnF_C2H2"/>
    <property type="match status" value="2"/>
</dbReference>
<protein>
    <submittedName>
        <fullName evidence="7">Zinc finger protein 367</fullName>
    </submittedName>
</protein>
<dbReference type="FunFam" id="3.30.160.60:FF:000474">
    <property type="entry name" value="zinc finger protein 367"/>
    <property type="match status" value="1"/>
</dbReference>
<dbReference type="InterPro" id="IPR036236">
    <property type="entry name" value="Znf_C2H2_sf"/>
</dbReference>
<dbReference type="PANTHER" id="PTHR19818">
    <property type="entry name" value="ZINC FINGER PROTEIN ZIC AND GLI"/>
    <property type="match status" value="1"/>
</dbReference>
<evidence type="ECO:0000256" key="4">
    <source>
        <dbReference type="ARBA" id="ARBA00022833"/>
    </source>
</evidence>
<gene>
    <name evidence="7" type="primary">ZNF367</name>
</gene>
<dbReference type="OrthoDB" id="3437960at2759"/>
<evidence type="ECO:0000256" key="3">
    <source>
        <dbReference type="ARBA" id="ARBA00022771"/>
    </source>
</evidence>
<evidence type="ECO:0000256" key="5">
    <source>
        <dbReference type="PROSITE-ProRule" id="PRU00042"/>
    </source>
</evidence>
<dbReference type="PROSITE" id="PS00028">
    <property type="entry name" value="ZINC_FINGER_C2H2_1"/>
    <property type="match status" value="2"/>
</dbReference>
<dbReference type="PROSITE" id="PS50157">
    <property type="entry name" value="ZINC_FINGER_C2H2_2"/>
    <property type="match status" value="2"/>
</dbReference>
<dbReference type="GO" id="GO:0008270">
    <property type="term" value="F:zinc ion binding"/>
    <property type="evidence" value="ECO:0007669"/>
    <property type="project" value="UniProtKB-KW"/>
</dbReference>
<keyword evidence="3 5" id="KW-0863">Zinc-finger</keyword>
<dbReference type="Pfam" id="PF00096">
    <property type="entry name" value="zf-C2H2"/>
    <property type="match status" value="2"/>
</dbReference>
<proteinExistence type="evidence at transcript level"/>
<evidence type="ECO:0000256" key="2">
    <source>
        <dbReference type="ARBA" id="ARBA00022737"/>
    </source>
</evidence>
<reference evidence="7" key="1">
    <citation type="journal article" date="2013" name="Genome Biol. Evol.">
        <title>Punctuated emergences of genetic and phenotypic innovations in eumetazoan, bilaterian, euteleostome, and hominidae ancestors.</title>
        <authorList>
            <person name="Wenger Y."/>
            <person name="Galliot B."/>
        </authorList>
    </citation>
    <scope>NUCLEOTIDE SEQUENCE</scope>
    <source>
        <tissue evidence="7">Whole animals</tissue>
    </source>
</reference>
<dbReference type="KEGG" id="hmg:100203093"/>
<dbReference type="EMBL" id="HAAD01002956">
    <property type="protein sequence ID" value="CDG69188.1"/>
    <property type="molecule type" value="mRNA"/>
</dbReference>
<keyword evidence="1" id="KW-0479">Metal-binding</keyword>
<evidence type="ECO:0000259" key="6">
    <source>
        <dbReference type="PROSITE" id="PS50157"/>
    </source>
</evidence>
<dbReference type="AlphaFoldDB" id="T2MA79"/>
<dbReference type="InterPro" id="IPR013087">
    <property type="entry name" value="Znf_C2H2_type"/>
</dbReference>
<accession>T2MA79</accession>
<sequence length="279" mass="32472">MEDFQTNTRWFLPTFQPSNNVLSPLITYRNYNEKESFANDVPSIQELQSLLEANGYNDRFLPTKVNYSLDSLKLLPCLHVDIPDEKNNFDMTKTRGRPSTHTLQKLCLENVHRHKCPECHRSFPRKKSLDTHLLTHSNIKPYICDYPGCTRKFKQSGQLKTHLRLHTGEKPFQCSFPSCTVSFTHANRKCPRHPMHPLYRVTGLAIQKQLLDNSRLQNKTLKHPYCDKLVDCFSNSHVLKANDNELTDEDQKRMLSAVALVELQTQSHFFKNSNNKENE</sequence>
<evidence type="ECO:0000313" key="7">
    <source>
        <dbReference type="EMBL" id="CDG69188.1"/>
    </source>
</evidence>
<dbReference type="Gene3D" id="3.30.160.60">
    <property type="entry name" value="Classic Zinc Finger"/>
    <property type="match status" value="3"/>
</dbReference>
<dbReference type="InterPro" id="IPR050329">
    <property type="entry name" value="GLI_C2H2-zinc-finger"/>
</dbReference>
<keyword evidence="4" id="KW-0862">Zinc</keyword>
<dbReference type="PANTHER" id="PTHR19818:SF166">
    <property type="entry name" value="C2H2-TYPE DOMAIN-CONTAINING PROTEIN"/>
    <property type="match status" value="1"/>
</dbReference>